<dbReference type="AlphaFoldDB" id="A0A2Z2HUK8"/>
<sequence length="137" mass="13931">MTSRPRLRLEGNLAPGLLAVALFVLMALVVLNTGFSAMPTNPFDVDSVTAAIGYALFDLAPLQAEAGVTGTEPFLAAFLLVAVVLDAALDAALVLAKREEGGEPVSPLQSTGDSPSTSDSDAGRSATRADGSGGDNR</sequence>
<evidence type="ECO:0000256" key="2">
    <source>
        <dbReference type="SAM" id="Phobius"/>
    </source>
</evidence>
<protein>
    <recommendedName>
        <fullName evidence="5">NADH dehydrogenase</fullName>
    </recommendedName>
</protein>
<feature type="compositionally biased region" description="Low complexity" evidence="1">
    <location>
        <begin position="110"/>
        <end position="120"/>
    </location>
</feature>
<organism evidence="3 4">
    <name type="scientific">Natrarchaeobaculum aegyptiacum</name>
    <dbReference type="NCBI Taxonomy" id="745377"/>
    <lineage>
        <taxon>Archaea</taxon>
        <taxon>Methanobacteriati</taxon>
        <taxon>Methanobacteriota</taxon>
        <taxon>Stenosarchaea group</taxon>
        <taxon>Halobacteria</taxon>
        <taxon>Halobacteriales</taxon>
        <taxon>Natrialbaceae</taxon>
        <taxon>Natrarchaeobaculum</taxon>
    </lineage>
</organism>
<evidence type="ECO:0000313" key="4">
    <source>
        <dbReference type="Proteomes" id="UP000250088"/>
    </source>
</evidence>
<accession>A0A2Z2HUK8</accession>
<dbReference type="OrthoDB" id="214784at2157"/>
<feature type="transmembrane region" description="Helical" evidence="2">
    <location>
        <begin position="12"/>
        <end position="31"/>
    </location>
</feature>
<feature type="region of interest" description="Disordered" evidence="1">
    <location>
        <begin position="99"/>
        <end position="137"/>
    </location>
</feature>
<dbReference type="GeneID" id="32895443"/>
<reference evidence="4" key="1">
    <citation type="submission" date="2017-02" db="EMBL/GenBank/DDBJ databases">
        <title>Natronthermophilus aegyptiacus gen. nov.,sp. nov., an aerobic, extremely halophilic alkalithermophilic archaeon isolated from the athalassohaline Wadi An Natrun, Egypt.</title>
        <authorList>
            <person name="Zhao B."/>
        </authorList>
    </citation>
    <scope>NUCLEOTIDE SEQUENCE [LARGE SCALE GENOMIC DNA]</scope>
    <source>
        <strain evidence="4">JW/NM-HA 15</strain>
    </source>
</reference>
<keyword evidence="2" id="KW-1133">Transmembrane helix</keyword>
<dbReference type="Proteomes" id="UP000250088">
    <property type="component" value="Chromosome"/>
</dbReference>
<keyword evidence="2" id="KW-0812">Transmembrane</keyword>
<evidence type="ECO:0008006" key="5">
    <source>
        <dbReference type="Google" id="ProtNLM"/>
    </source>
</evidence>
<dbReference type="RefSeq" id="WP_086889304.1">
    <property type="nucleotide sequence ID" value="NZ_CP019893.1"/>
</dbReference>
<name>A0A2Z2HUK8_9EURY</name>
<evidence type="ECO:0000256" key="1">
    <source>
        <dbReference type="SAM" id="MobiDB-lite"/>
    </source>
</evidence>
<keyword evidence="2" id="KW-0472">Membrane</keyword>
<dbReference type="KEGG" id="naj:B1756_15180"/>
<gene>
    <name evidence="3" type="ORF">B1756_15180</name>
</gene>
<dbReference type="EMBL" id="CP019893">
    <property type="protein sequence ID" value="ARS90939.1"/>
    <property type="molecule type" value="Genomic_DNA"/>
</dbReference>
<feature type="transmembrane region" description="Helical" evidence="2">
    <location>
        <begin position="74"/>
        <end position="96"/>
    </location>
</feature>
<keyword evidence="4" id="KW-1185">Reference proteome</keyword>
<proteinExistence type="predicted"/>
<evidence type="ECO:0000313" key="3">
    <source>
        <dbReference type="EMBL" id="ARS90939.1"/>
    </source>
</evidence>